<reference evidence="1 2" key="1">
    <citation type="submission" date="2019-06" db="EMBL/GenBank/DDBJ databases">
        <title>YIM 131921 draft genome.</title>
        <authorList>
            <person name="Jiang L."/>
        </authorList>
    </citation>
    <scope>NUCLEOTIDE SEQUENCE [LARGE SCALE GENOMIC DNA]</scope>
    <source>
        <strain evidence="1 2">YIM 131921</strain>
    </source>
</reference>
<protein>
    <submittedName>
        <fullName evidence="1">Uncharacterized protein</fullName>
    </submittedName>
</protein>
<keyword evidence="2" id="KW-1185">Reference proteome</keyword>
<name>A0A5C4N2Y6_9RHOB</name>
<dbReference type="EMBL" id="VDFU01000006">
    <property type="protein sequence ID" value="TNC50838.1"/>
    <property type="molecule type" value="Genomic_DNA"/>
</dbReference>
<sequence>MESHLKHPKYGIPLRIALTNQDEIMGLVYVQWSQRIRDLLCERDAFLPVRTTKGTILLNKVNIVRVDILTLEQITKEQELFPEIDFDYLTYNSW</sequence>
<organism evidence="1 2">
    <name type="scientific">Rubellimicrobium rubrum</name>
    <dbReference type="NCBI Taxonomy" id="2585369"/>
    <lineage>
        <taxon>Bacteria</taxon>
        <taxon>Pseudomonadati</taxon>
        <taxon>Pseudomonadota</taxon>
        <taxon>Alphaproteobacteria</taxon>
        <taxon>Rhodobacterales</taxon>
        <taxon>Roseobacteraceae</taxon>
        <taxon>Rubellimicrobium</taxon>
    </lineage>
</organism>
<comment type="caution">
    <text evidence="1">The sequence shown here is derived from an EMBL/GenBank/DDBJ whole genome shotgun (WGS) entry which is preliminary data.</text>
</comment>
<proteinExistence type="predicted"/>
<dbReference type="OrthoDB" id="7872746at2"/>
<dbReference type="Pfam" id="PF20660">
    <property type="entry name" value="DUF6812"/>
    <property type="match status" value="1"/>
</dbReference>
<evidence type="ECO:0000313" key="2">
    <source>
        <dbReference type="Proteomes" id="UP000305887"/>
    </source>
</evidence>
<dbReference type="Proteomes" id="UP000305887">
    <property type="component" value="Unassembled WGS sequence"/>
</dbReference>
<dbReference type="InterPro" id="IPR049210">
    <property type="entry name" value="DUF6812"/>
</dbReference>
<evidence type="ECO:0000313" key="1">
    <source>
        <dbReference type="EMBL" id="TNC50838.1"/>
    </source>
</evidence>
<dbReference type="AlphaFoldDB" id="A0A5C4N2Y6"/>
<accession>A0A5C4N2Y6</accession>
<dbReference type="RefSeq" id="WP_139076159.1">
    <property type="nucleotide sequence ID" value="NZ_VDFU01000006.1"/>
</dbReference>
<gene>
    <name evidence="1" type="ORF">FHG66_07660</name>
</gene>